<feature type="compositionally biased region" description="Polar residues" evidence="7">
    <location>
        <begin position="38"/>
        <end position="51"/>
    </location>
</feature>
<dbReference type="OrthoDB" id="6159439at2759"/>
<dbReference type="OMA" id="FRFEAIN"/>
<evidence type="ECO:0000313" key="10">
    <source>
        <dbReference type="Proteomes" id="UP000887568"/>
    </source>
</evidence>
<dbReference type="GO" id="GO:0000981">
    <property type="term" value="F:DNA-binding transcription factor activity, RNA polymerase II-specific"/>
    <property type="evidence" value="ECO:0007669"/>
    <property type="project" value="InterPro"/>
</dbReference>
<evidence type="ECO:0000256" key="5">
    <source>
        <dbReference type="PROSITE-ProRule" id="PRU00108"/>
    </source>
</evidence>
<dbReference type="CDD" id="cd00086">
    <property type="entry name" value="homeodomain"/>
    <property type="match status" value="1"/>
</dbReference>
<organism evidence="9 10">
    <name type="scientific">Patiria miniata</name>
    <name type="common">Bat star</name>
    <name type="synonym">Asterina miniata</name>
    <dbReference type="NCBI Taxonomy" id="46514"/>
    <lineage>
        <taxon>Eukaryota</taxon>
        <taxon>Metazoa</taxon>
        <taxon>Echinodermata</taxon>
        <taxon>Eleutherozoa</taxon>
        <taxon>Asterozoa</taxon>
        <taxon>Asteroidea</taxon>
        <taxon>Valvatacea</taxon>
        <taxon>Valvatida</taxon>
        <taxon>Asterinidae</taxon>
        <taxon>Patiria</taxon>
    </lineage>
</organism>
<dbReference type="EnsemblMetazoa" id="XM_038213429.1">
    <property type="protein sequence ID" value="XP_038069357.1"/>
    <property type="gene ID" value="LOC119738526"/>
</dbReference>
<evidence type="ECO:0000313" key="9">
    <source>
        <dbReference type="EnsemblMetazoa" id="XP_038069357.1"/>
    </source>
</evidence>
<evidence type="ECO:0000256" key="4">
    <source>
        <dbReference type="ARBA" id="ARBA00023242"/>
    </source>
</evidence>
<evidence type="ECO:0000256" key="1">
    <source>
        <dbReference type="ARBA" id="ARBA00004123"/>
    </source>
</evidence>
<keyword evidence="3 5" id="KW-0371">Homeobox</keyword>
<reference evidence="9" key="1">
    <citation type="submission" date="2022-11" db="UniProtKB">
        <authorList>
            <consortium name="EnsemblMetazoa"/>
        </authorList>
    </citation>
    <scope>IDENTIFICATION</scope>
</reference>
<feature type="compositionally biased region" description="Basic residues" evidence="7">
    <location>
        <begin position="113"/>
        <end position="122"/>
    </location>
</feature>
<dbReference type="InterPro" id="IPR050649">
    <property type="entry name" value="Paired_Homeobox_TFs"/>
</dbReference>
<keyword evidence="4 5" id="KW-0539">Nucleus</keyword>
<dbReference type="InterPro" id="IPR009057">
    <property type="entry name" value="Homeodomain-like_sf"/>
</dbReference>
<feature type="DNA-binding region" description="Homeobox" evidence="5">
    <location>
        <begin position="62"/>
        <end position="121"/>
    </location>
</feature>
<dbReference type="GO" id="GO:0000977">
    <property type="term" value="F:RNA polymerase II transcription regulatory region sequence-specific DNA binding"/>
    <property type="evidence" value="ECO:0007669"/>
    <property type="project" value="TreeGrafter"/>
</dbReference>
<dbReference type="SUPFAM" id="SSF46689">
    <property type="entry name" value="Homeodomain-like"/>
    <property type="match status" value="1"/>
</dbReference>
<feature type="domain" description="Homeobox" evidence="8">
    <location>
        <begin position="60"/>
        <end position="120"/>
    </location>
</feature>
<dbReference type="Proteomes" id="UP000887568">
    <property type="component" value="Unplaced"/>
</dbReference>
<evidence type="ECO:0000256" key="2">
    <source>
        <dbReference type="ARBA" id="ARBA00023125"/>
    </source>
</evidence>
<feature type="compositionally biased region" description="Pro residues" evidence="7">
    <location>
        <begin position="135"/>
        <end position="144"/>
    </location>
</feature>
<dbReference type="SMART" id="SM00389">
    <property type="entry name" value="HOX"/>
    <property type="match status" value="1"/>
</dbReference>
<comment type="subcellular location">
    <subcellularLocation>
        <location evidence="1 5 6">Nucleus</location>
    </subcellularLocation>
</comment>
<feature type="compositionally biased region" description="Low complexity" evidence="7">
    <location>
        <begin position="125"/>
        <end position="134"/>
    </location>
</feature>
<dbReference type="PANTHER" id="PTHR24329:SF543">
    <property type="entry name" value="FI01017P-RELATED"/>
    <property type="match status" value="1"/>
</dbReference>
<keyword evidence="10" id="KW-1185">Reference proteome</keyword>
<dbReference type="InterPro" id="IPR001356">
    <property type="entry name" value="HD"/>
</dbReference>
<dbReference type="GO" id="GO:0005634">
    <property type="term" value="C:nucleus"/>
    <property type="evidence" value="ECO:0007669"/>
    <property type="project" value="UniProtKB-SubCell"/>
</dbReference>
<evidence type="ECO:0000259" key="8">
    <source>
        <dbReference type="PROSITE" id="PS50071"/>
    </source>
</evidence>
<feature type="region of interest" description="Disordered" evidence="7">
    <location>
        <begin position="38"/>
        <end position="65"/>
    </location>
</feature>
<dbReference type="PROSITE" id="PS00027">
    <property type="entry name" value="HOMEOBOX_1"/>
    <property type="match status" value="1"/>
</dbReference>
<keyword evidence="2 5" id="KW-0238">DNA-binding</keyword>
<dbReference type="AlphaFoldDB" id="A0A914B063"/>
<dbReference type="Gene3D" id="1.10.10.60">
    <property type="entry name" value="Homeodomain-like"/>
    <property type="match status" value="1"/>
</dbReference>
<evidence type="ECO:0000256" key="3">
    <source>
        <dbReference type="ARBA" id="ARBA00023155"/>
    </source>
</evidence>
<name>A0A914B063_PATMI</name>
<sequence>MPANVMDSTVIPRQCPAVRSGKPAGHLIADILGYSQASEPSTVRGDSSPAETSVRGPAGNRRRRPRTIFTAEQRHQLETVFAVNQYPDITNREVLADAIGMTEARVQVWFQNRRARGRRHGRQTGGETPELQSPPTTPSPPSLTPQPQTAAPVKTEPLSPSVVVKPVQQPPSSSPNITPAAPVDFPSVIYCSPPQMYPASYSEYVLPTYGLYPPQPLGLCTGSRSPPPGYTVATLPGRYAGVYSSGYQGALVGTLATPAIFDASMVPQSTPISSHVDSTGPWGYGQGGLLAIARH</sequence>
<accession>A0A914B063</accession>
<feature type="region of interest" description="Disordered" evidence="7">
    <location>
        <begin position="113"/>
        <end position="179"/>
    </location>
</feature>
<proteinExistence type="predicted"/>
<dbReference type="Pfam" id="PF00046">
    <property type="entry name" value="Homeodomain"/>
    <property type="match status" value="1"/>
</dbReference>
<evidence type="ECO:0000256" key="7">
    <source>
        <dbReference type="SAM" id="MobiDB-lite"/>
    </source>
</evidence>
<evidence type="ECO:0000256" key="6">
    <source>
        <dbReference type="RuleBase" id="RU000682"/>
    </source>
</evidence>
<protein>
    <recommendedName>
        <fullName evidence="8">Homeobox domain-containing protein</fullName>
    </recommendedName>
</protein>
<dbReference type="GeneID" id="119738526"/>
<dbReference type="PANTHER" id="PTHR24329">
    <property type="entry name" value="HOMEOBOX PROTEIN ARISTALESS"/>
    <property type="match status" value="1"/>
</dbReference>
<dbReference type="RefSeq" id="XP_038069357.1">
    <property type="nucleotide sequence ID" value="XM_038213429.1"/>
</dbReference>
<dbReference type="PROSITE" id="PS50071">
    <property type="entry name" value="HOMEOBOX_2"/>
    <property type="match status" value="1"/>
</dbReference>
<dbReference type="InterPro" id="IPR017970">
    <property type="entry name" value="Homeobox_CS"/>
</dbReference>